<reference evidence="3 4" key="1">
    <citation type="submission" date="2022-04" db="EMBL/GenBank/DDBJ databases">
        <title>Complete genome of Methanothermobacter tenebrarum strain RMAS.</title>
        <authorList>
            <person name="Nakamura K."/>
            <person name="Oshima K."/>
            <person name="Hattori M."/>
            <person name="Kamagata Y."/>
            <person name="Takamizawa K."/>
        </authorList>
    </citation>
    <scope>NUCLEOTIDE SEQUENCE [LARGE SCALE GENOMIC DNA]</scope>
    <source>
        <strain evidence="3 4">RMAS</strain>
    </source>
</reference>
<keyword evidence="1" id="KW-0862">Zinc</keyword>
<keyword evidence="1" id="KW-0479">Metal-binding</keyword>
<protein>
    <recommendedName>
        <fullName evidence="2">SWIM-type domain-containing protein</fullName>
    </recommendedName>
</protein>
<proteinExistence type="predicted"/>
<keyword evidence="4" id="KW-1185">Reference proteome</keyword>
<organism evidence="3 4">
    <name type="scientific">Methanothermobacter tenebrarum</name>
    <dbReference type="NCBI Taxonomy" id="680118"/>
    <lineage>
        <taxon>Archaea</taxon>
        <taxon>Methanobacteriati</taxon>
        <taxon>Methanobacteriota</taxon>
        <taxon>Methanomada group</taxon>
        <taxon>Methanobacteria</taxon>
        <taxon>Methanobacteriales</taxon>
        <taxon>Methanobacteriaceae</taxon>
        <taxon>Methanothermobacter</taxon>
    </lineage>
</organism>
<dbReference type="RefSeq" id="WP_248563932.1">
    <property type="nucleotide sequence ID" value="NZ_AP025698.1"/>
</dbReference>
<dbReference type="PROSITE" id="PS50966">
    <property type="entry name" value="ZF_SWIM"/>
    <property type="match status" value="1"/>
</dbReference>
<evidence type="ECO:0000313" key="3">
    <source>
        <dbReference type="EMBL" id="BDH79586.1"/>
    </source>
</evidence>
<dbReference type="GeneID" id="71965483"/>
<dbReference type="Proteomes" id="UP000831817">
    <property type="component" value="Chromosome"/>
</dbReference>
<name>A0ABN6PBG4_9EURY</name>
<dbReference type="InterPro" id="IPR007527">
    <property type="entry name" value="Znf_SWIM"/>
</dbReference>
<gene>
    <name evidence="3" type="ORF">MTTB_09650</name>
</gene>
<keyword evidence="1" id="KW-0863">Zinc-finger</keyword>
<evidence type="ECO:0000256" key="1">
    <source>
        <dbReference type="PROSITE-ProRule" id="PRU00325"/>
    </source>
</evidence>
<dbReference type="InterPro" id="IPR011112">
    <property type="entry name" value="Rho-like_N"/>
</dbReference>
<accession>A0ABN6PBG4</accession>
<dbReference type="EMBL" id="AP025698">
    <property type="protein sequence ID" value="BDH79586.1"/>
    <property type="molecule type" value="Genomic_DNA"/>
</dbReference>
<dbReference type="Pfam" id="PF07498">
    <property type="entry name" value="Rho_N"/>
    <property type="match status" value="1"/>
</dbReference>
<feature type="domain" description="SWIM-type" evidence="2">
    <location>
        <begin position="97"/>
        <end position="140"/>
    </location>
</feature>
<evidence type="ECO:0000313" key="4">
    <source>
        <dbReference type="Proteomes" id="UP000831817"/>
    </source>
</evidence>
<sequence length="496" mass="58525">MSKKYKLLKTLTIRELKEICRRYGLRGYSKLRQKELAHFVAKSLDLSTEEIEKLVSSFWDDRLISKVKDAEDYFLMDNVEIEYFDEDFIKAQLGRHEVKIINLGKKDFRYYCDCDDYKYQVKRGKYPFCKHYSAVIAKLIYEGKLDVKKTQPNFISGKVLDSLEEIVENRRREDGIIMPLGRDIENSLKNIKKDLVEISKQNEELARKKYHEPPEKVFEYLVDQAFQLLEYETITQRREQGWDLLVIGTYAPKPYIAVVECKTAKSGIYDHLLHNPNYLIRLKNYCIEMCKEKLIGGFKDYVKYMVIVAPDFPEEIVKFQSQFKQMTGGIELSFLPAPTLLYMVEKYRENPILTHYISESIFKRGGIIKNDDVDKLFSKSEEHIQSIIEDVRDSLRYHMNEVCQRHTDACYIKIDDTFLKRIIDKIISTLDPYLLKQGKDGVTGMKTINIKHDYYKLWEKVLNAVIEDFTERLKEQSTLQIKKSDLKENIIKQLGI</sequence>
<evidence type="ECO:0000259" key="2">
    <source>
        <dbReference type="PROSITE" id="PS50966"/>
    </source>
</evidence>